<dbReference type="InterPro" id="IPR012334">
    <property type="entry name" value="Pectin_lyas_fold"/>
</dbReference>
<keyword evidence="1" id="KW-0732">Signal</keyword>
<feature type="chain" id="PRO_5042535539" evidence="1">
    <location>
        <begin position="23"/>
        <end position="428"/>
    </location>
</feature>
<dbReference type="InterPro" id="IPR008638">
    <property type="entry name" value="FhaB/CdiA-like_TPS"/>
</dbReference>
<sequence>MPKIVKLSVISSALLLAQFASAAEITVNPASAESTQVVRQGNNSTINIAPANTHGVSYNAYDQFNVDQHGVVFNNREAGAEMIINEVLSGEKSHLHGNMHVDGQKAHLIIANPNGIACNGCSVSGTDQFTLTGGKIILSKEGTLLGYHNSENNRNIYISNTTENAFSSVKKFNVIAENITIRNSKVTTPNLTLFSGHELVKYSPDTVRGLEALPGNSGIQKSKLLIQKDSHVKTDNMYISTNNTDIKNHGIITVGPVGDEQKQRVMNSQLTMDLVNSQLINGSKGHIRVTDVDSILENSQITNNGNIHIDNKHKMLEISSAVINNKGNMSSDLTEISGLNSIKSGVGINNYGNLTGSLLVKANQIAFNNKKHLEALDISMDSDVLVYINDGEITNETAKFKTDVLYHSDNGKITSKPVFEYKIKKPIP</sequence>
<proteinExistence type="predicted"/>
<dbReference type="SUPFAM" id="SSF51126">
    <property type="entry name" value="Pectin lyase-like"/>
    <property type="match status" value="1"/>
</dbReference>
<dbReference type="SMART" id="SM00912">
    <property type="entry name" value="Haemagg_act"/>
    <property type="match status" value="1"/>
</dbReference>
<gene>
    <name evidence="3" type="ORF">PN925_001149</name>
</gene>
<dbReference type="AlphaFoldDB" id="A0AAI9HQT7"/>
<evidence type="ECO:0000256" key="1">
    <source>
        <dbReference type="SAM" id="SignalP"/>
    </source>
</evidence>
<reference evidence="3" key="1">
    <citation type="submission" date="2024-02" db="EMBL/GenBank/DDBJ databases">
        <authorList>
            <consortium name="Clinical and Environmental Microbiology Branch: Whole genome sequencing antimicrobial resistance pathogens in the healthcare setting"/>
        </authorList>
    </citation>
    <scope>NUCLEOTIDE SEQUENCE</scope>
    <source>
        <strain evidence="3">2023KU-00017</strain>
    </source>
</reference>
<evidence type="ECO:0000313" key="3">
    <source>
        <dbReference type="EMBL" id="EMO9455805.1"/>
    </source>
</evidence>
<dbReference type="InterPro" id="IPR011050">
    <property type="entry name" value="Pectin_lyase_fold/virulence"/>
</dbReference>
<dbReference type="EMBL" id="ABKJEP030000008">
    <property type="protein sequence ID" value="EMO9455805.1"/>
    <property type="molecule type" value="Genomic_DNA"/>
</dbReference>
<name>A0AAI9HQT7_MORMO</name>
<feature type="domain" description="Filamentous haemagglutinin FhaB/tRNA nuclease CdiA-like TPS" evidence="2">
    <location>
        <begin position="40"/>
        <end position="140"/>
    </location>
</feature>
<organism evidence="3">
    <name type="scientific">Morganella morganii</name>
    <name type="common">Proteus morganii</name>
    <dbReference type="NCBI Taxonomy" id="582"/>
    <lineage>
        <taxon>Bacteria</taxon>
        <taxon>Pseudomonadati</taxon>
        <taxon>Pseudomonadota</taxon>
        <taxon>Gammaproteobacteria</taxon>
        <taxon>Enterobacterales</taxon>
        <taxon>Morganellaceae</taxon>
        <taxon>Morganella</taxon>
    </lineage>
</organism>
<dbReference type="Pfam" id="PF05860">
    <property type="entry name" value="TPS"/>
    <property type="match status" value="1"/>
</dbReference>
<comment type="caution">
    <text evidence="3">The sequence shown here is derived from an EMBL/GenBank/DDBJ whole genome shotgun (WGS) entry which is preliminary data.</text>
</comment>
<protein>
    <submittedName>
        <fullName evidence="3">Filamentous hemagglutinin N-terminal domain-containing protein</fullName>
    </submittedName>
</protein>
<evidence type="ECO:0000259" key="2">
    <source>
        <dbReference type="SMART" id="SM00912"/>
    </source>
</evidence>
<feature type="signal peptide" evidence="1">
    <location>
        <begin position="1"/>
        <end position="22"/>
    </location>
</feature>
<dbReference type="Gene3D" id="2.160.20.10">
    <property type="entry name" value="Single-stranded right-handed beta-helix, Pectin lyase-like"/>
    <property type="match status" value="1"/>
</dbReference>
<accession>A0AAI9HQT7</accession>
<dbReference type="NCBIfam" id="TIGR01901">
    <property type="entry name" value="adhes_NPXG"/>
    <property type="match status" value="1"/>
</dbReference>